<reference evidence="2 3" key="1">
    <citation type="journal article" date="2018" name="Evol. Lett.">
        <title>Horizontal gene cluster transfer increased hallucinogenic mushroom diversity.</title>
        <authorList>
            <person name="Reynolds H.T."/>
            <person name="Vijayakumar V."/>
            <person name="Gluck-Thaler E."/>
            <person name="Korotkin H.B."/>
            <person name="Matheny P.B."/>
            <person name="Slot J.C."/>
        </authorList>
    </citation>
    <scope>NUCLEOTIDE SEQUENCE [LARGE SCALE GENOMIC DNA]</scope>
    <source>
        <strain evidence="2 3">SRW20</strain>
    </source>
</reference>
<comment type="caution">
    <text evidence="2">The sequence shown here is derived from an EMBL/GenBank/DDBJ whole genome shotgun (WGS) entry which is preliminary data.</text>
</comment>
<accession>A0A409X1M9</accession>
<feature type="compositionally biased region" description="Basic residues" evidence="1">
    <location>
        <begin position="29"/>
        <end position="38"/>
    </location>
</feature>
<feature type="region of interest" description="Disordered" evidence="1">
    <location>
        <begin position="19"/>
        <end position="108"/>
    </location>
</feature>
<name>A0A409X1M9_9AGAR</name>
<feature type="compositionally biased region" description="Polar residues" evidence="1">
    <location>
        <begin position="73"/>
        <end position="88"/>
    </location>
</feature>
<feature type="compositionally biased region" description="Basic and acidic residues" evidence="1">
    <location>
        <begin position="326"/>
        <end position="341"/>
    </location>
</feature>
<keyword evidence="3" id="KW-1185">Reference proteome</keyword>
<feature type="region of interest" description="Disordered" evidence="1">
    <location>
        <begin position="322"/>
        <end position="343"/>
    </location>
</feature>
<sequence length="553" mass="61734">WTLWGLLTNQADKSTTILPHTTPNFTPFSRRRPNRKVRQGNLSSEPSLPDRHRRNPISMPTQWGGPPPVRATPNPTMLRTPRNSMSNSQERERTPSSGTLGSAAEHMSDTEYEESPMATLQFDFHEDREEPSVASRAAMLAEKRELSPDDVCDFGEGDENRYTRFALKVKLMDVVQNTVTDVDFSMRRMAELIPERKTCFKVDPDDVIIAALSGSQSLSQLHGAWTVLTKRMAAALKFAEKYAKEFHERKLLSSPRSTPETLHDNLQKIEDGQSKLKYMVTNFPRHSENLTQEQRSNLLEKDDWDVLDTPNWMKNLLSEPVFEEPTSERNVRPTAPPRDDVPTVNELGLQEVSEDEQDNGLPKRTHLKQKGRVSFGSPGPLIVQTALTPQTPHGLLGAGTPFKSQSGFLRGLDGEGPPRLPPARARVESSSVTPNPLFGMATPGIQLGSQGERLLNDSPWPETPSQPPRTTSWTSYQFSSDRTEPAIPTSRNGPPAAPPPTSTTHLVKGSQPSRNSSESPSTLSSPDIPPVNPFGGGGGRIRWRWRIRGWWRR</sequence>
<dbReference type="STRING" id="231916.A0A409X1M9"/>
<protein>
    <submittedName>
        <fullName evidence="2">Uncharacterized protein</fullName>
    </submittedName>
</protein>
<evidence type="ECO:0000256" key="1">
    <source>
        <dbReference type="SAM" id="MobiDB-lite"/>
    </source>
</evidence>
<gene>
    <name evidence="2" type="ORF">CVT26_004312</name>
</gene>
<dbReference type="EMBL" id="NHYE01004434">
    <property type="protein sequence ID" value="PPQ84642.1"/>
    <property type="molecule type" value="Genomic_DNA"/>
</dbReference>
<evidence type="ECO:0000313" key="2">
    <source>
        <dbReference type="EMBL" id="PPQ84642.1"/>
    </source>
</evidence>
<evidence type="ECO:0000313" key="3">
    <source>
        <dbReference type="Proteomes" id="UP000284706"/>
    </source>
</evidence>
<dbReference type="Proteomes" id="UP000284706">
    <property type="component" value="Unassembled WGS sequence"/>
</dbReference>
<feature type="region of interest" description="Disordered" evidence="1">
    <location>
        <begin position="404"/>
        <end position="540"/>
    </location>
</feature>
<feature type="compositionally biased region" description="Low complexity" evidence="1">
    <location>
        <begin position="510"/>
        <end position="526"/>
    </location>
</feature>
<organism evidence="2 3">
    <name type="scientific">Gymnopilus dilepis</name>
    <dbReference type="NCBI Taxonomy" id="231916"/>
    <lineage>
        <taxon>Eukaryota</taxon>
        <taxon>Fungi</taxon>
        <taxon>Dikarya</taxon>
        <taxon>Basidiomycota</taxon>
        <taxon>Agaricomycotina</taxon>
        <taxon>Agaricomycetes</taxon>
        <taxon>Agaricomycetidae</taxon>
        <taxon>Agaricales</taxon>
        <taxon>Agaricineae</taxon>
        <taxon>Hymenogastraceae</taxon>
        <taxon>Gymnopilus</taxon>
    </lineage>
</organism>
<dbReference type="OrthoDB" id="3061725at2759"/>
<dbReference type="InParanoid" id="A0A409X1M9"/>
<proteinExistence type="predicted"/>
<feature type="non-terminal residue" evidence="2">
    <location>
        <position position="1"/>
    </location>
</feature>
<dbReference type="AlphaFoldDB" id="A0A409X1M9"/>
<feature type="compositionally biased region" description="Polar residues" evidence="1">
    <location>
        <begin position="468"/>
        <end position="480"/>
    </location>
</feature>